<dbReference type="EMBL" id="JAACJL010000058">
    <property type="protein sequence ID" value="KAF4610534.1"/>
    <property type="molecule type" value="Genomic_DNA"/>
</dbReference>
<proteinExistence type="predicted"/>
<feature type="region of interest" description="Disordered" evidence="1">
    <location>
        <begin position="375"/>
        <end position="421"/>
    </location>
</feature>
<comment type="caution">
    <text evidence="2">The sequence shown here is derived from an EMBL/GenBank/DDBJ whole genome shotgun (WGS) entry which is preliminary data.</text>
</comment>
<sequence length="569" mass="63933">MALLLSTQYTVEVNNTVTWTQTQEKTISAEYPFSLVDEPLDQYVARIYLQFLWLPESIMPLNLLIPSMSRISVPSTSDTSQVHPMHAFLEPLLLTTRRVTQKYHEELPQILADGGGAGEMEETMMWYALMHEKADEDTPVPDTQEGPWVDEKWQQKYMDRMEKRELQIQILLYLFKLSLPGPPPPEKKKKRKRRKQDEEPPALSVEDRLEAFMDKLSMRQLVSSLDRTAPSMPTNTSNSEEKEKDERDWIQIFAEDIVDKSFKSTLPELCKLFHSKVFPSSPFSDDENNDNTSDPFTQPQQPTTSKPTRSLSRAPSLSRHPSVSLLPSPPHSTTTTHLVRSRSRSLSVSLAQEKEERTRAVNALPTKKRAVVNREVSMSRVFKPKPKPSSSNLFGQSQSQDGSLLPKTVKNKEPVAPPPKKAKLDLGVTLVEETPEKPRVAAPLPPGRSGSMRALDFGVTLVEETPERPRVARSGSTRMFGQPVFGFATNNNNGTGGSVRRTKATSVRELEGIDGDEDEWLAESSPPNVISFSPTPTATQESSLLISDDDEDGDEVMATPSKPWKGRRR</sequence>
<feature type="region of interest" description="Disordered" evidence="1">
    <location>
        <begin position="486"/>
        <end position="569"/>
    </location>
</feature>
<evidence type="ECO:0008006" key="4">
    <source>
        <dbReference type="Google" id="ProtNLM"/>
    </source>
</evidence>
<protein>
    <recommendedName>
        <fullName evidence="4">DNA replication regulator Sld3 C-terminal domain-containing protein</fullName>
    </recommendedName>
</protein>
<organism evidence="2 3">
    <name type="scientific">Agrocybe pediades</name>
    <dbReference type="NCBI Taxonomy" id="84607"/>
    <lineage>
        <taxon>Eukaryota</taxon>
        <taxon>Fungi</taxon>
        <taxon>Dikarya</taxon>
        <taxon>Basidiomycota</taxon>
        <taxon>Agaricomycotina</taxon>
        <taxon>Agaricomycetes</taxon>
        <taxon>Agaricomycetidae</taxon>
        <taxon>Agaricales</taxon>
        <taxon>Agaricineae</taxon>
        <taxon>Strophariaceae</taxon>
        <taxon>Agrocybe</taxon>
    </lineage>
</organism>
<feature type="compositionally biased region" description="Polar residues" evidence="1">
    <location>
        <begin position="525"/>
        <end position="540"/>
    </location>
</feature>
<keyword evidence="3" id="KW-1185">Reference proteome</keyword>
<gene>
    <name evidence="2" type="ORF">D9613_006517</name>
</gene>
<name>A0A8H4QG74_9AGAR</name>
<feature type="region of interest" description="Disordered" evidence="1">
    <location>
        <begin position="280"/>
        <end position="360"/>
    </location>
</feature>
<dbReference type="Proteomes" id="UP000521872">
    <property type="component" value="Unassembled WGS sequence"/>
</dbReference>
<feature type="region of interest" description="Disordered" evidence="1">
    <location>
        <begin position="181"/>
        <end position="207"/>
    </location>
</feature>
<feature type="region of interest" description="Disordered" evidence="1">
    <location>
        <begin position="222"/>
        <end position="246"/>
    </location>
</feature>
<feature type="compositionally biased region" description="Polar residues" evidence="1">
    <location>
        <begin position="222"/>
        <end position="238"/>
    </location>
</feature>
<dbReference type="Gene3D" id="1.20.58.2130">
    <property type="match status" value="1"/>
</dbReference>
<feature type="compositionally biased region" description="Polar residues" evidence="1">
    <location>
        <begin position="388"/>
        <end position="402"/>
    </location>
</feature>
<evidence type="ECO:0000313" key="3">
    <source>
        <dbReference type="Proteomes" id="UP000521872"/>
    </source>
</evidence>
<feature type="compositionally biased region" description="Acidic residues" evidence="1">
    <location>
        <begin position="512"/>
        <end position="521"/>
    </location>
</feature>
<reference evidence="2 3" key="1">
    <citation type="submission" date="2019-12" db="EMBL/GenBank/DDBJ databases">
        <authorList>
            <person name="Floudas D."/>
            <person name="Bentzer J."/>
            <person name="Ahren D."/>
            <person name="Johansson T."/>
            <person name="Persson P."/>
            <person name="Tunlid A."/>
        </authorList>
    </citation>
    <scope>NUCLEOTIDE SEQUENCE [LARGE SCALE GENOMIC DNA]</scope>
    <source>
        <strain evidence="2 3">CBS 102.39</strain>
    </source>
</reference>
<accession>A0A8H4QG74</accession>
<evidence type="ECO:0000256" key="1">
    <source>
        <dbReference type="SAM" id="MobiDB-lite"/>
    </source>
</evidence>
<feature type="compositionally biased region" description="Low complexity" evidence="1">
    <location>
        <begin position="292"/>
        <end position="350"/>
    </location>
</feature>
<evidence type="ECO:0000313" key="2">
    <source>
        <dbReference type="EMBL" id="KAF4610534.1"/>
    </source>
</evidence>
<dbReference type="AlphaFoldDB" id="A0A8H4QG74"/>